<evidence type="ECO:0000256" key="1">
    <source>
        <dbReference type="ARBA" id="ARBA00023239"/>
    </source>
</evidence>
<name>A0A1E7NEH1_KITAU</name>
<dbReference type="PANTHER" id="PTHR30143:SF0">
    <property type="entry name" value="2-KETO-4-PENTENOATE HYDRATASE"/>
    <property type="match status" value="1"/>
</dbReference>
<comment type="caution">
    <text evidence="4">The sequence shown here is derived from an EMBL/GenBank/DDBJ whole genome shotgun (WGS) entry which is preliminary data.</text>
</comment>
<proteinExistence type="predicted"/>
<dbReference type="RefSeq" id="WP_030557519.1">
    <property type="nucleotide sequence ID" value="NZ_BMUB01000031.1"/>
</dbReference>
<keyword evidence="1" id="KW-0456">Lyase</keyword>
<protein>
    <submittedName>
        <fullName evidence="3 4">Hydratase</fullName>
    </submittedName>
</protein>
<dbReference type="OrthoDB" id="9792137at2"/>
<dbReference type="GeneID" id="97489693"/>
<reference evidence="3" key="5">
    <citation type="submission" date="2020-09" db="EMBL/GenBank/DDBJ databases">
        <authorList>
            <person name="Sun Q."/>
            <person name="Ohkuma M."/>
        </authorList>
    </citation>
    <scope>NUCLEOTIDE SEQUENCE</scope>
    <source>
        <strain evidence="3">JCM 4434</strain>
    </source>
</reference>
<dbReference type="EMBL" id="JPRF03000002">
    <property type="protein sequence ID" value="OEV39038.1"/>
    <property type="molecule type" value="Genomic_DNA"/>
</dbReference>
<gene>
    <name evidence="3" type="ORF">GCM10010502_67940</name>
    <name evidence="4" type="ORF">HS99_0018230</name>
</gene>
<sequence length="267" mass="27743">MSEHGRTAVGVLEGDAARELRAAELSGIPTQTMAGRFQDLTLEQAYRIQRHGVDLRTAAGATPVGHKIGLTSLAMQQQMGVSEPDSGVLLADMAVPCGADLPMGLLLAPRVEAEIAVRIGADLAGPDVDLAAARAAVSEVFLALEVIDTRYGDWRIALVDSVADNASASRFALGPAMAADRLPDLGDEYVEVRVDGTLSASGHGRDVLGDPLLPLVWLAQRLTALGGGLSAGDLVLPGSVHASLPLRPGVTVEASSAHLPPVWFRAL</sequence>
<feature type="domain" description="Fumarylacetoacetase-like C-terminal" evidence="2">
    <location>
        <begin position="108"/>
        <end position="259"/>
    </location>
</feature>
<accession>A0A8H9HZW6</accession>
<dbReference type="Pfam" id="PF01557">
    <property type="entry name" value="FAA_hydrolase"/>
    <property type="match status" value="1"/>
</dbReference>
<reference evidence="3" key="1">
    <citation type="journal article" date="2014" name="Int. J. Syst. Evol. Microbiol.">
        <title>Complete genome sequence of Corynebacterium casei LMG S-19264T (=DSM 44701T), isolated from a smear-ripened cheese.</title>
        <authorList>
            <consortium name="US DOE Joint Genome Institute (JGI-PGF)"/>
            <person name="Walter F."/>
            <person name="Albersmeier A."/>
            <person name="Kalinowski J."/>
            <person name="Ruckert C."/>
        </authorList>
    </citation>
    <scope>NUCLEOTIDE SEQUENCE</scope>
    <source>
        <strain evidence="3">JCM 4434</strain>
    </source>
</reference>
<dbReference type="Proteomes" id="UP000037395">
    <property type="component" value="Unassembled WGS sequence"/>
</dbReference>
<dbReference type="InterPro" id="IPR036663">
    <property type="entry name" value="Fumarylacetoacetase_C_sf"/>
</dbReference>
<organism evidence="4 5">
    <name type="scientific">Kitasatospora aureofaciens</name>
    <name type="common">Streptomyces aureofaciens</name>
    <dbReference type="NCBI Taxonomy" id="1894"/>
    <lineage>
        <taxon>Bacteria</taxon>
        <taxon>Bacillati</taxon>
        <taxon>Actinomycetota</taxon>
        <taxon>Actinomycetes</taxon>
        <taxon>Kitasatosporales</taxon>
        <taxon>Streptomycetaceae</taxon>
        <taxon>Kitasatospora</taxon>
    </lineage>
</organism>
<evidence type="ECO:0000313" key="4">
    <source>
        <dbReference type="EMBL" id="OEV39038.1"/>
    </source>
</evidence>
<dbReference type="GO" id="GO:0005737">
    <property type="term" value="C:cytoplasm"/>
    <property type="evidence" value="ECO:0007669"/>
    <property type="project" value="TreeGrafter"/>
</dbReference>
<accession>A0A1E7NEH1</accession>
<keyword evidence="5" id="KW-1185">Reference proteome</keyword>
<reference evidence="5" key="3">
    <citation type="submission" date="2016-08" db="EMBL/GenBank/DDBJ databases">
        <title>Sequencing, assembly and comparative genomics of S. aureofaciens ATCC 10762.</title>
        <authorList>
            <person name="Gradnigo J.S."/>
            <person name="Johnson N."/>
            <person name="Somerville G.A."/>
        </authorList>
    </citation>
    <scope>NUCLEOTIDE SEQUENCE [LARGE SCALE GENOMIC DNA]</scope>
    <source>
        <strain evidence="5">ATCC 10762 / DSM 40127 / CCM 3239 / JCM 4008 / LMG 5968 / NBRC 12843 / NCIMB 8234 / A-377</strain>
    </source>
</reference>
<evidence type="ECO:0000259" key="2">
    <source>
        <dbReference type="Pfam" id="PF01557"/>
    </source>
</evidence>
<dbReference type="InterPro" id="IPR050772">
    <property type="entry name" value="Hydratase-Decarb/MhpD_sf"/>
</dbReference>
<dbReference type="EMBL" id="BMUB01000031">
    <property type="protein sequence ID" value="GGV03663.1"/>
    <property type="molecule type" value="Genomic_DNA"/>
</dbReference>
<dbReference type="GO" id="GO:0008684">
    <property type="term" value="F:2-oxopent-4-enoate hydratase activity"/>
    <property type="evidence" value="ECO:0007669"/>
    <property type="project" value="TreeGrafter"/>
</dbReference>
<reference evidence="4 5" key="2">
    <citation type="submission" date="2014-07" db="EMBL/GenBank/DDBJ databases">
        <authorList>
            <person name="Zhang J.E."/>
            <person name="Yang H."/>
            <person name="Guo J."/>
            <person name="Deng Z."/>
            <person name="Luo H."/>
            <person name="Luo M."/>
            <person name="Zhao B."/>
        </authorList>
    </citation>
    <scope>NUCLEOTIDE SEQUENCE [LARGE SCALE GENOMIC DNA]</scope>
    <source>
        <strain evidence="4">ATCC 10762</strain>
        <strain evidence="5">ATCC 10762 / DSM 40127 / CCM 3239 / JCM 4008 / LMG 5968 / NBRC 12843 / NCIMB 8234 / A-377</strain>
    </source>
</reference>
<reference evidence="4" key="4">
    <citation type="submission" date="2016-08" db="EMBL/GenBank/DDBJ databases">
        <title>Sequencing, Assembly and Comparative Genomics of S. aureofaciens ATCC 10762.</title>
        <authorList>
            <person name="Gradnigo J.S."/>
            <person name="Johnson N."/>
            <person name="Somerville G.A."/>
        </authorList>
    </citation>
    <scope>NUCLEOTIDE SEQUENCE [LARGE SCALE GENOMIC DNA]</scope>
    <source>
        <strain evidence="4">ATCC 10762</strain>
    </source>
</reference>
<evidence type="ECO:0000313" key="5">
    <source>
        <dbReference type="Proteomes" id="UP000037395"/>
    </source>
</evidence>
<dbReference type="PANTHER" id="PTHR30143">
    <property type="entry name" value="ACID HYDRATASE"/>
    <property type="match status" value="1"/>
</dbReference>
<evidence type="ECO:0000313" key="3">
    <source>
        <dbReference type="EMBL" id="GGV03663.1"/>
    </source>
</evidence>
<dbReference type="SUPFAM" id="SSF56529">
    <property type="entry name" value="FAH"/>
    <property type="match status" value="1"/>
</dbReference>
<dbReference type="AlphaFoldDB" id="A0A1E7NEH1"/>
<dbReference type="Gene3D" id="3.90.850.10">
    <property type="entry name" value="Fumarylacetoacetase-like, C-terminal domain"/>
    <property type="match status" value="1"/>
</dbReference>
<dbReference type="Proteomes" id="UP000610124">
    <property type="component" value="Unassembled WGS sequence"/>
</dbReference>
<dbReference type="InterPro" id="IPR011234">
    <property type="entry name" value="Fumarylacetoacetase-like_C"/>
</dbReference>
<dbReference type="KEGG" id="kau:B6264_30500"/>